<proteinExistence type="predicted"/>
<protein>
    <submittedName>
        <fullName evidence="1">Uncharacterized protein</fullName>
    </submittedName>
</protein>
<evidence type="ECO:0000313" key="2">
    <source>
        <dbReference type="Proteomes" id="UP000004926"/>
    </source>
</evidence>
<organism evidence="1 2">
    <name type="scientific">Saccharomonospora marina XMU15</name>
    <dbReference type="NCBI Taxonomy" id="882083"/>
    <lineage>
        <taxon>Bacteria</taxon>
        <taxon>Bacillati</taxon>
        <taxon>Actinomycetota</taxon>
        <taxon>Actinomycetes</taxon>
        <taxon>Pseudonocardiales</taxon>
        <taxon>Pseudonocardiaceae</taxon>
        <taxon>Saccharomonospora</taxon>
    </lineage>
</organism>
<dbReference type="Proteomes" id="UP000004926">
    <property type="component" value="Chromosome"/>
</dbReference>
<accession>H5X0J1</accession>
<dbReference type="STRING" id="882083.SacmaDRAFT_1440"/>
<name>H5X0J1_9PSEU</name>
<dbReference type="Gene3D" id="1.10.357.10">
    <property type="entry name" value="Tetracycline Repressor, domain 2"/>
    <property type="match status" value="1"/>
</dbReference>
<keyword evidence="2" id="KW-1185">Reference proteome</keyword>
<sequence length="194" mass="21465">MPETDGMTRLTEGDQAMSWNDFYRRRDVMDAVLKQARRDPQAPLPFAEINGAKQAFDSEEELLLALHYRWMQALSGHLRAAVAGPEDAADVPGGWERDHVEAVSKAWRAAVREHPTLHAVLDANVERYPALRRAHEGELRMLALTAGLADPGEPRDEVTRIGGTLVALLRSKGACQGRSSNPLGQWLRRLAPTG</sequence>
<dbReference type="eggNOG" id="ENOG5033XT6">
    <property type="taxonomic scope" value="Bacteria"/>
</dbReference>
<reference evidence="1 2" key="1">
    <citation type="journal article" date="2012" name="Stand. Genomic Sci.">
        <title>Genome sequence of the ocean sediment bacterium Saccharomonospora marina type strain (XMU15(T)).</title>
        <authorList>
            <person name="Klenk H.P."/>
            <person name="Lu M."/>
            <person name="Lucas S."/>
            <person name="Lapidus A."/>
            <person name="Copeland A."/>
            <person name="Pitluck S."/>
            <person name="Goodwin L.A."/>
            <person name="Han C."/>
            <person name="Tapia R."/>
            <person name="Brambilla E.M."/>
            <person name="Potter G."/>
            <person name="Land M."/>
            <person name="Ivanova N."/>
            <person name="Rohde M."/>
            <person name="Goker M."/>
            <person name="Detter J.C."/>
            <person name="Li W.J."/>
            <person name="Kyrpides N.C."/>
            <person name="Woyke T."/>
        </authorList>
    </citation>
    <scope>NUCLEOTIDE SEQUENCE [LARGE SCALE GENOMIC DNA]</scope>
    <source>
        <strain evidence="1 2">XMU15</strain>
    </source>
</reference>
<dbReference type="EMBL" id="CM001439">
    <property type="protein sequence ID" value="EHR49716.1"/>
    <property type="molecule type" value="Genomic_DNA"/>
</dbReference>
<gene>
    <name evidence="1" type="ORF">SacmaDRAFT_1440</name>
</gene>
<dbReference type="AlphaFoldDB" id="H5X0J1"/>
<dbReference type="HOGENOM" id="CLU_1546704_0_0_11"/>
<evidence type="ECO:0000313" key="1">
    <source>
        <dbReference type="EMBL" id="EHR49716.1"/>
    </source>
</evidence>